<gene>
    <name evidence="1" type="ORF">I312_06073</name>
</gene>
<dbReference type="EMBL" id="KN847995">
    <property type="protein sequence ID" value="KIR44732.1"/>
    <property type="molecule type" value="Genomic_DNA"/>
</dbReference>
<reference evidence="1" key="1">
    <citation type="submission" date="2015-01" db="EMBL/GenBank/DDBJ databases">
        <title>The Genome Sequence of Cryptococcus gattii CA1280.</title>
        <authorList>
            <consortium name="The Broad Institute Genomics Platform"/>
            <person name="Cuomo C."/>
            <person name="Litvintseva A."/>
            <person name="Chen Y."/>
            <person name="Heitman J."/>
            <person name="Sun S."/>
            <person name="Springer D."/>
            <person name="Dromer F."/>
            <person name="Young S."/>
            <person name="Zeng Q."/>
            <person name="Gargeya S."/>
            <person name="Abouelleil A."/>
            <person name="Alvarado L."/>
            <person name="Chapman S.B."/>
            <person name="Gainer-Dewar J."/>
            <person name="Goldberg J."/>
            <person name="Griggs A."/>
            <person name="Gujja S."/>
            <person name="Hansen M."/>
            <person name="Howarth C."/>
            <person name="Imamovic A."/>
            <person name="Larimer J."/>
            <person name="Murphy C."/>
            <person name="Naylor J."/>
            <person name="Pearson M."/>
            <person name="Priest M."/>
            <person name="Roberts A."/>
            <person name="Saif S."/>
            <person name="Shea T."/>
            <person name="Sykes S."/>
            <person name="Wortman J."/>
            <person name="Nusbaum C."/>
            <person name="Birren B."/>
        </authorList>
    </citation>
    <scope>NUCLEOTIDE SEQUENCE [LARGE SCALE GENOMIC DNA]</scope>
    <source>
        <strain evidence="1">CA1280</strain>
    </source>
</reference>
<organism evidence="1">
    <name type="scientific">Cryptococcus bacillisporus CA1280</name>
    <dbReference type="NCBI Taxonomy" id="1296109"/>
    <lineage>
        <taxon>Eukaryota</taxon>
        <taxon>Fungi</taxon>
        <taxon>Dikarya</taxon>
        <taxon>Basidiomycota</taxon>
        <taxon>Agaricomycotina</taxon>
        <taxon>Tremellomycetes</taxon>
        <taxon>Tremellales</taxon>
        <taxon>Cryptococcaceae</taxon>
        <taxon>Cryptococcus</taxon>
        <taxon>Cryptococcus gattii species complex</taxon>
    </lineage>
</organism>
<proteinExistence type="predicted"/>
<dbReference type="AlphaFoldDB" id="A0A0D0TEC7"/>
<sequence length="46" mass="4931">MAKAPVKQTRHPAKAVLRPTVTVFGLGPSVDQLNNKEEVALNFSGL</sequence>
<evidence type="ECO:0000313" key="1">
    <source>
        <dbReference type="EMBL" id="KIR44732.1"/>
    </source>
</evidence>
<name>A0A0D0TEC7_CRYGA</name>
<protein>
    <submittedName>
        <fullName evidence="1">Unplaced genomic scaffold supercont1.23, whole genome shotgun sequence</fullName>
    </submittedName>
</protein>
<accession>A0A0D0TEC7</accession>
<dbReference type="HOGENOM" id="CLU_3191298_0_0_1"/>